<name>A0A8X6QC30_NEPPI</name>
<feature type="region of interest" description="Disordered" evidence="2">
    <location>
        <begin position="799"/>
        <end position="833"/>
    </location>
</feature>
<accession>A0A8X6QC30</accession>
<protein>
    <submittedName>
        <fullName evidence="3">Uncharacterized protein</fullName>
    </submittedName>
</protein>
<dbReference type="OrthoDB" id="6433723at2759"/>
<feature type="compositionally biased region" description="Gly residues" evidence="2">
    <location>
        <begin position="982"/>
        <end position="991"/>
    </location>
</feature>
<feature type="coiled-coil region" evidence="1">
    <location>
        <begin position="1448"/>
        <end position="1478"/>
    </location>
</feature>
<dbReference type="Proteomes" id="UP000887013">
    <property type="component" value="Unassembled WGS sequence"/>
</dbReference>
<feature type="region of interest" description="Disordered" evidence="2">
    <location>
        <begin position="853"/>
        <end position="877"/>
    </location>
</feature>
<dbReference type="Gene3D" id="3.40.50.300">
    <property type="entry name" value="P-loop containing nucleotide triphosphate hydrolases"/>
    <property type="match status" value="1"/>
</dbReference>
<feature type="coiled-coil region" evidence="1">
    <location>
        <begin position="1246"/>
        <end position="1273"/>
    </location>
</feature>
<evidence type="ECO:0000256" key="2">
    <source>
        <dbReference type="SAM" id="MobiDB-lite"/>
    </source>
</evidence>
<dbReference type="EMBL" id="BMAW01030610">
    <property type="protein sequence ID" value="GFU17249.1"/>
    <property type="molecule type" value="Genomic_DNA"/>
</dbReference>
<dbReference type="SUPFAM" id="SSF52540">
    <property type="entry name" value="P-loop containing nucleoside triphosphate hydrolases"/>
    <property type="match status" value="1"/>
</dbReference>
<reference evidence="3" key="1">
    <citation type="submission" date="2020-08" db="EMBL/GenBank/DDBJ databases">
        <title>Multicomponent nature underlies the extraordinary mechanical properties of spider dragline silk.</title>
        <authorList>
            <person name="Kono N."/>
            <person name="Nakamura H."/>
            <person name="Mori M."/>
            <person name="Yoshida Y."/>
            <person name="Ohtoshi R."/>
            <person name="Malay A.D."/>
            <person name="Moran D.A.P."/>
            <person name="Tomita M."/>
            <person name="Numata K."/>
            <person name="Arakawa K."/>
        </authorList>
    </citation>
    <scope>NUCLEOTIDE SEQUENCE</scope>
</reference>
<sequence>MDPYYSYLRKNLDLSDTVTDHLEKIDKSDNSLIQSTLNLLEEGEKEIVLSAEHSDVSLVLGNTGSGKSTFTQWIAGDNNKLISVEVNEGTGEYIIEDNNRIGNSTLQSKTIFPELVVDPTTNAAYYDCPGFSDTRSASNDIATTYFIKKVVDYAESVKLIFIISYPSVRKGVNREDFMKLMRHATDLVKDVGKFKDSIAVVASKVDNQYVKKGNNLILVEDDKVIKAIADFLLEAKEYSVERARHPDVTLTERNFFESVKQIIDILLLKDKDQYSRIGIFRRPDEPGPLSNISLLSNGKKYVNNIIYNELNFTRKDSKDFGYTLSDKSKIVINDLVDEINKNLWSDINNISEKMQEFYRNIVEQVRLKLKYFLNNPEVVDVDEEKALKLKNTLNSGYNITSDLIKELENLKNPDGIANIIGAVESLGVVLYKEDALNIAKQGKYLNFLQTVSDKELHTRPWAELFKGTLTYISDSSKIIQGDVREAADKMKDRIQTELQITTKLMQEYSVQKMEVLDISDLPNELTKLQEAFSNVTRDIKSITSPKQLVKTILRHINILQIQIPKRNILNIANSVKYFEILQIVSDEELKVNTLSWSYLFEDVQKHLHESEVWYKFLNDLYAKLSEYEVQKNRQLYNVADLEDWGTTEKPEGISITRKTFDSFLTKIENFNLHELDTIRSITISETQLEELNHVLKLTLKHKVNIRCEEPYIFIEGDYISLQEALTSIIEKKDMDKSCKDLSSSIQSRNIKFINIFARNTLFFDDSLSVTLPMHVIAPKWEVVGSVHLHMNRDGGKSLLEPSVDLNDQIPSKAKNGSNLGSRGEDGIPGRPGKPGANFFGVAQNFVNGANLTITSTGGTGSPGQEGGNGHKGIDGPSPSVPLVSELGCINDSKEFKGFKCERGDYQFKAGKCDMGNSWFFCHPDEFSCTYTIFGKPGGKGGDGGNGGRGGKGGSPGIITIFELNENSPVLKRHSEGKDGLNGAEGKGGVGGRDGDDIKVSTYSFNPPKYWTLFKRITHGNGLSGRNGIAGANDKQIEKPKPADNLHEPYAIINQYKYFLRENLDDRFKRHFLLQFQDQLNNNVGVKNMYNTLGLVNDLQGLEKQFHALNKYVDFVPLYESLLQRIKEYAQNPKDGENSVQYKKVLSNLYTATLGRIYNLKENSESSLVVDINGYLDLVRKDMETLGELQRMSDKVDIISKSKENYKSSVDRKIEEAKRLIINQIIPEINNVDDKIDYDIDLLITETLELQKTVEQEKEALIEKQRELENSLAQRGLFGCFKIIGEVVSFLGPVGEIIGSVIQTTSTVSESLLLDNKGTAELPSSVISDLKSFGDNIITMKNRKVADFHKLIQELSEEINQNSENLGDMSGKLEHIKTSLNKIAESKFDWNAIEALRDELKLDLKRKEEKLKELQVTHDQKIDRALQVIDSFSKIVTFGSEFLSVYSKYKNDKTKVDAITDAIDQKENEMRRLQDYEANIYKTLVPLLENMQGNFHEIVNELEGKSKVNLDVTKWQVQSALKDIKLQMQHFTDGFEVKEDLTRCIEKLDEVMTTLMNIYDRIQSYQEQQNLANYIADISSPVATGIKLSDSKLQKAVIDLEILIRSNLVLQQYKTAIDAFKQWVFPFAHNYLQDYQLPTHLKLEGSVENLVTDAVKQIEDLKSKIGLYKTSINKTDEYIQNGEFSSRYVSTDPFFVWENEKYGSVISNLLSGREVVMKADVIKSAPDKDAIKFSLIELGFKSKNKTLQTELNYVLKEYDIKATHLGSSYYRFADKIFLIPSESQTIRYSFEKNSVEEPLRKNNVYQKIRKGDLMLSPYALWELQLVNATNRVSFHELKVYQNAIDLELTGYGSYVVKEASVLDLVDDEYKEIQEYSSLQLCSESSASTSKHSYALKHRCSQLDSIDENNYFATNGAAAGLSSPLNDVCNFFKMHFLSHLIVAVNQMLFNGPKTEKSNFNSVIDIVKSDLFPEAVSDTLPNSPKVVSMDTHLRKSSTTMLEKPSAETFVSESISSLESYNRRSCNETHNSNYSTLSSTDFLNSNKCFKSFLLNEQRSTYEIDSFQKSGVDINYALLLADLVTRSYTGKKYETVTAELLTPQQLIRKKINDGVIQSERDIKENLYKLLSEMENKEHKSWYSTVKNYFKSAFQFIGLIEKEDIDVYVEDIRNLFIH</sequence>
<dbReference type="InterPro" id="IPR027417">
    <property type="entry name" value="P-loop_NTPase"/>
</dbReference>
<comment type="caution">
    <text evidence="3">The sequence shown here is derived from an EMBL/GenBank/DDBJ whole genome shotgun (WGS) entry which is preliminary data.</text>
</comment>
<proteinExistence type="predicted"/>
<organism evidence="3 4">
    <name type="scientific">Nephila pilipes</name>
    <name type="common">Giant wood spider</name>
    <name type="synonym">Nephila maculata</name>
    <dbReference type="NCBI Taxonomy" id="299642"/>
    <lineage>
        <taxon>Eukaryota</taxon>
        <taxon>Metazoa</taxon>
        <taxon>Ecdysozoa</taxon>
        <taxon>Arthropoda</taxon>
        <taxon>Chelicerata</taxon>
        <taxon>Arachnida</taxon>
        <taxon>Araneae</taxon>
        <taxon>Araneomorphae</taxon>
        <taxon>Entelegynae</taxon>
        <taxon>Araneoidea</taxon>
        <taxon>Nephilidae</taxon>
        <taxon>Nephila</taxon>
    </lineage>
</organism>
<feature type="coiled-coil region" evidence="1">
    <location>
        <begin position="1351"/>
        <end position="1423"/>
    </location>
</feature>
<feature type="region of interest" description="Disordered" evidence="2">
    <location>
        <begin position="971"/>
        <end position="992"/>
    </location>
</feature>
<evidence type="ECO:0000313" key="3">
    <source>
        <dbReference type="EMBL" id="GFU17249.1"/>
    </source>
</evidence>
<keyword evidence="4" id="KW-1185">Reference proteome</keyword>
<evidence type="ECO:0000313" key="4">
    <source>
        <dbReference type="Proteomes" id="UP000887013"/>
    </source>
</evidence>
<evidence type="ECO:0000256" key="1">
    <source>
        <dbReference type="SAM" id="Coils"/>
    </source>
</evidence>
<gene>
    <name evidence="3" type="primary">AVEN_12449_2</name>
    <name evidence="3" type="ORF">NPIL_624311</name>
</gene>
<feature type="compositionally biased region" description="Gly residues" evidence="2">
    <location>
        <begin position="857"/>
        <end position="870"/>
    </location>
</feature>
<keyword evidence="1" id="KW-0175">Coiled coil</keyword>